<reference evidence="2 3" key="1">
    <citation type="journal article" date="2015" name="Nature">
        <title>rRNA introns, odd ribosomes, and small enigmatic genomes across a large radiation of phyla.</title>
        <authorList>
            <person name="Brown C.T."/>
            <person name="Hug L.A."/>
            <person name="Thomas B.C."/>
            <person name="Sharon I."/>
            <person name="Castelle C.J."/>
            <person name="Singh A."/>
            <person name="Wilkins M.J."/>
            <person name="Williams K.H."/>
            <person name="Banfield J.F."/>
        </authorList>
    </citation>
    <scope>NUCLEOTIDE SEQUENCE [LARGE SCALE GENOMIC DNA]</scope>
</reference>
<evidence type="ECO:0000313" key="3">
    <source>
        <dbReference type="Proteomes" id="UP000035648"/>
    </source>
</evidence>
<evidence type="ECO:0000313" key="2">
    <source>
        <dbReference type="EMBL" id="AKM82723.1"/>
    </source>
</evidence>
<gene>
    <name evidence="2" type="ORF">UT28_C0001G0946</name>
</gene>
<keyword evidence="1" id="KW-0812">Transmembrane</keyword>
<sequence length="100" mass="10942">MPVRKTKKALEKTVKIEKQKGSFASSLQKAAFTFGIIGVFIPFFPIVAIVLGAVTKKELPDNWRAKWAIGLGIFGILTSFLVIFAFISYLALIIGNIILG</sequence>
<organism evidence="2 3">
    <name type="scientific">Berkelbacteria bacterium GW2011_GWE1_39_12</name>
    <dbReference type="NCBI Taxonomy" id="1618337"/>
    <lineage>
        <taxon>Bacteria</taxon>
        <taxon>Candidatus Berkelbacteria</taxon>
    </lineage>
</organism>
<evidence type="ECO:0000256" key="1">
    <source>
        <dbReference type="SAM" id="Phobius"/>
    </source>
</evidence>
<keyword evidence="1" id="KW-1133">Transmembrane helix</keyword>
<dbReference type="STRING" id="1618337.UT28_C0001G0946"/>
<keyword evidence="1" id="KW-0472">Membrane</keyword>
<dbReference type="AlphaFoldDB" id="A0A0G4B5R2"/>
<dbReference type="Proteomes" id="UP000035648">
    <property type="component" value="Chromosome"/>
</dbReference>
<name>A0A0G4B5R2_9BACT</name>
<feature type="transmembrane region" description="Helical" evidence="1">
    <location>
        <begin position="67"/>
        <end position="99"/>
    </location>
</feature>
<accession>A0A0G4B5R2</accession>
<protein>
    <recommendedName>
        <fullName evidence="4">DUF4190 domain-containing protein</fullName>
    </recommendedName>
</protein>
<dbReference type="EMBL" id="CP011213">
    <property type="protein sequence ID" value="AKM82723.1"/>
    <property type="molecule type" value="Genomic_DNA"/>
</dbReference>
<feature type="transmembrane region" description="Helical" evidence="1">
    <location>
        <begin position="30"/>
        <end position="55"/>
    </location>
</feature>
<dbReference type="KEGG" id="bbgw:UT28_C0001G0946"/>
<evidence type="ECO:0008006" key="4">
    <source>
        <dbReference type="Google" id="ProtNLM"/>
    </source>
</evidence>
<proteinExistence type="predicted"/>